<feature type="transmembrane region" description="Helical" evidence="2">
    <location>
        <begin position="126"/>
        <end position="146"/>
    </location>
</feature>
<feature type="transmembrane region" description="Helical" evidence="2">
    <location>
        <begin position="92"/>
        <end position="114"/>
    </location>
</feature>
<dbReference type="AlphaFoldDB" id="A0A846U0A2"/>
<evidence type="ECO:0000256" key="1">
    <source>
        <dbReference type="SAM" id="MobiDB-lite"/>
    </source>
</evidence>
<dbReference type="Proteomes" id="UP000521379">
    <property type="component" value="Unassembled WGS sequence"/>
</dbReference>
<name>A0A846U0A2_9MICC</name>
<evidence type="ECO:0000313" key="4">
    <source>
        <dbReference type="Proteomes" id="UP000521379"/>
    </source>
</evidence>
<organism evidence="3 4">
    <name type="scientific">Kocuria subflava</name>
    <dbReference type="NCBI Taxonomy" id="1736139"/>
    <lineage>
        <taxon>Bacteria</taxon>
        <taxon>Bacillati</taxon>
        <taxon>Actinomycetota</taxon>
        <taxon>Actinomycetes</taxon>
        <taxon>Micrococcales</taxon>
        <taxon>Micrococcaceae</taxon>
        <taxon>Kocuria</taxon>
    </lineage>
</organism>
<accession>A0A846U0A2</accession>
<feature type="region of interest" description="Disordered" evidence="1">
    <location>
        <begin position="1"/>
        <end position="38"/>
    </location>
</feature>
<feature type="transmembrane region" description="Helical" evidence="2">
    <location>
        <begin position="59"/>
        <end position="80"/>
    </location>
</feature>
<keyword evidence="2" id="KW-1133">Transmembrane helix</keyword>
<keyword evidence="2" id="KW-0472">Membrane</keyword>
<evidence type="ECO:0000256" key="2">
    <source>
        <dbReference type="SAM" id="Phobius"/>
    </source>
</evidence>
<proteinExistence type="predicted"/>
<reference evidence="3 4" key="1">
    <citation type="submission" date="2020-02" db="EMBL/GenBank/DDBJ databases">
        <authorList>
            <person name="Sun Q."/>
        </authorList>
    </citation>
    <scope>NUCLEOTIDE SEQUENCE [LARGE SCALE GENOMIC DNA]</scope>
    <source>
        <strain evidence="3 4">YIM 13062</strain>
    </source>
</reference>
<dbReference type="RefSeq" id="WP_119932004.1">
    <property type="nucleotide sequence ID" value="NZ_JAAVUN010000014.1"/>
</dbReference>
<keyword evidence="2" id="KW-0812">Transmembrane</keyword>
<keyword evidence="4" id="KW-1185">Reference proteome</keyword>
<dbReference type="EMBL" id="JAAVUN010000014">
    <property type="protein sequence ID" value="NKE09935.1"/>
    <property type="molecule type" value="Genomic_DNA"/>
</dbReference>
<sequence>MSYNPQPQGPHNAHPAAGGPIPGPQGPSAGPYAAMPHQPASPQLQAAWRYSARRKNDTAAWLLWIGGPFLVGLPVHDFYFGDIGRGLAKLGLLVLIFVSFIGGAIASAVSASQYYSSGSSTAPDGFLIGIILAGLCFLIVAVWWIYDGVTMNKRLETTNDKIRRQIAAEHGVDPYSF</sequence>
<protein>
    <submittedName>
        <fullName evidence="3">TM2 domain-containing protein</fullName>
    </submittedName>
</protein>
<evidence type="ECO:0000313" key="3">
    <source>
        <dbReference type="EMBL" id="NKE09935.1"/>
    </source>
</evidence>
<gene>
    <name evidence="3" type="ORF">GTW58_08315</name>
</gene>
<comment type="caution">
    <text evidence="3">The sequence shown here is derived from an EMBL/GenBank/DDBJ whole genome shotgun (WGS) entry which is preliminary data.</text>
</comment>
<feature type="compositionally biased region" description="Low complexity" evidence="1">
    <location>
        <begin position="1"/>
        <end position="19"/>
    </location>
</feature>